<dbReference type="OrthoDB" id="1652078at2"/>
<evidence type="ECO:0000256" key="1">
    <source>
        <dbReference type="ARBA" id="ARBA00022553"/>
    </source>
</evidence>
<keyword evidence="4" id="KW-0812">Transmembrane</keyword>
<name>A0A417ZK65_9LACO</name>
<dbReference type="PANTHER" id="PTHR40448">
    <property type="entry name" value="TWO-COMPONENT SENSOR HISTIDINE KINASE"/>
    <property type="match status" value="1"/>
</dbReference>
<keyword evidence="4" id="KW-0472">Membrane</keyword>
<dbReference type="GO" id="GO:0000155">
    <property type="term" value="F:phosphorelay sensor kinase activity"/>
    <property type="evidence" value="ECO:0007669"/>
    <property type="project" value="InterPro"/>
</dbReference>
<dbReference type="Pfam" id="PF14501">
    <property type="entry name" value="HATPase_c_5"/>
    <property type="match status" value="1"/>
</dbReference>
<evidence type="ECO:0000256" key="3">
    <source>
        <dbReference type="ARBA" id="ARBA00022777"/>
    </source>
</evidence>
<dbReference type="InterPro" id="IPR036890">
    <property type="entry name" value="HATPase_C_sf"/>
</dbReference>
<keyword evidence="1" id="KW-0597">Phosphoprotein</keyword>
<organism evidence="6 7">
    <name type="scientific">Bombilactobacillus bombi</name>
    <dbReference type="NCBI Taxonomy" id="1303590"/>
    <lineage>
        <taxon>Bacteria</taxon>
        <taxon>Bacillati</taxon>
        <taxon>Bacillota</taxon>
        <taxon>Bacilli</taxon>
        <taxon>Lactobacillales</taxon>
        <taxon>Lactobacillaceae</taxon>
        <taxon>Bombilactobacillus</taxon>
    </lineage>
</organism>
<feature type="transmembrane region" description="Helical" evidence="4">
    <location>
        <begin position="215"/>
        <end position="236"/>
    </location>
</feature>
<dbReference type="PANTHER" id="PTHR40448:SF1">
    <property type="entry name" value="TWO-COMPONENT SENSOR HISTIDINE KINASE"/>
    <property type="match status" value="1"/>
</dbReference>
<keyword evidence="2" id="KW-0808">Transferase</keyword>
<evidence type="ECO:0000256" key="4">
    <source>
        <dbReference type="SAM" id="Phobius"/>
    </source>
</evidence>
<dbReference type="InterPro" id="IPR032834">
    <property type="entry name" value="NatK-like_C"/>
</dbReference>
<dbReference type="Proteomes" id="UP000284109">
    <property type="component" value="Unassembled WGS sequence"/>
</dbReference>
<dbReference type="SUPFAM" id="SSF55874">
    <property type="entry name" value="ATPase domain of HSP90 chaperone/DNA topoisomerase II/histidine kinase"/>
    <property type="match status" value="1"/>
</dbReference>
<protein>
    <recommendedName>
        <fullName evidence="5">Sensor histidine kinase NatK-like C-terminal domain-containing protein</fullName>
    </recommendedName>
</protein>
<proteinExistence type="predicted"/>
<gene>
    <name evidence="6" type="ORF">DS831_02980</name>
</gene>
<feature type="domain" description="Sensor histidine kinase NatK-like C-terminal" evidence="5">
    <location>
        <begin position="361"/>
        <end position="462"/>
    </location>
</feature>
<evidence type="ECO:0000313" key="7">
    <source>
        <dbReference type="Proteomes" id="UP000284109"/>
    </source>
</evidence>
<accession>A0A417ZK65</accession>
<keyword evidence="3" id="KW-0418">Kinase</keyword>
<keyword evidence="7" id="KW-1185">Reference proteome</keyword>
<keyword evidence="4" id="KW-1133">Transmembrane helix</keyword>
<reference evidence="6 7" key="1">
    <citation type="submission" date="2018-07" db="EMBL/GenBank/DDBJ databases">
        <title>Genome sequences of six Lactobacillus spp. isolated from bumble bee guts.</title>
        <authorList>
            <person name="Motta E.V.S."/>
            <person name="Moran N.A."/>
        </authorList>
    </citation>
    <scope>NUCLEOTIDE SEQUENCE [LARGE SCALE GENOMIC DNA]</scope>
    <source>
        <strain evidence="6 7">BI-1.1</strain>
    </source>
</reference>
<dbReference type="EMBL" id="QOCR01000001">
    <property type="protein sequence ID" value="RHW52303.1"/>
    <property type="molecule type" value="Genomic_DNA"/>
</dbReference>
<feature type="transmembrane region" description="Helical" evidence="4">
    <location>
        <begin position="56"/>
        <end position="76"/>
    </location>
</feature>
<dbReference type="AlphaFoldDB" id="A0A417ZK65"/>
<dbReference type="InterPro" id="IPR016120">
    <property type="entry name" value="Sig_transdc_His_kin_SpoOB"/>
</dbReference>
<evidence type="ECO:0000256" key="2">
    <source>
        <dbReference type="ARBA" id="ARBA00022679"/>
    </source>
</evidence>
<dbReference type="SUPFAM" id="SSF55890">
    <property type="entry name" value="Sporulation response regulatory protein Spo0B"/>
    <property type="match status" value="1"/>
</dbReference>
<evidence type="ECO:0000259" key="5">
    <source>
        <dbReference type="Pfam" id="PF14501"/>
    </source>
</evidence>
<sequence>MNLYLIFCVNLIIGSILIFGDDELININMLTDFIDNTLIIYLIANLTHIFNHNYKNYFFILDIIQSFILGYIGLYIENLNVLFWFLITFLLQKISHRLNYQFLNARLLAILTILFITIISACIEPIIRFSLLRLFYLRYSNDGIFYIRFILYIFISLSLILIIYKYTNPLIIIKQKIKMLGLEPKIFKILVFLLVSFIFIIFLTQITNITKTVRIPLLLIFLIFIALTFIQVFYFIQAYSYRQETEAKIVQNQQLQEYLQTMEQQYQELRHFKHDYQNMLLALEGFAKKGNQQQFRDYYQQLVQQQPQTENLKNLTISHIDYLKNEPLRGLIIQKFFAAQQANIQLQLEIEQDIQIHNSDILSIVRILGILLDNALEQTAQEAEKVIQCSFNIIDKKVIEITVANPATNLTNIDQLFINGYTTKQGHHGFGLTNVQKLAKQNKNLFLETELLKQHLNITLMITGEE</sequence>
<evidence type="ECO:0000313" key="6">
    <source>
        <dbReference type="EMBL" id="RHW52303.1"/>
    </source>
</evidence>
<comment type="caution">
    <text evidence="6">The sequence shown here is derived from an EMBL/GenBank/DDBJ whole genome shotgun (WGS) entry which is preliminary data.</text>
</comment>
<dbReference type="GO" id="GO:0042802">
    <property type="term" value="F:identical protein binding"/>
    <property type="evidence" value="ECO:0007669"/>
    <property type="project" value="TreeGrafter"/>
</dbReference>
<feature type="transmembrane region" description="Helical" evidence="4">
    <location>
        <begin position="107"/>
        <end position="131"/>
    </location>
</feature>
<feature type="transmembrane region" description="Helical" evidence="4">
    <location>
        <begin position="143"/>
        <end position="164"/>
    </location>
</feature>
<feature type="transmembrane region" description="Helical" evidence="4">
    <location>
        <begin position="185"/>
        <end position="203"/>
    </location>
</feature>
<dbReference type="Gene3D" id="3.30.565.10">
    <property type="entry name" value="Histidine kinase-like ATPase, C-terminal domain"/>
    <property type="match status" value="1"/>
</dbReference>